<name>A0A7V3ZXM4_UNCW3</name>
<evidence type="ECO:0000313" key="1">
    <source>
        <dbReference type="EMBL" id="HGL17341.1"/>
    </source>
</evidence>
<organism evidence="1">
    <name type="scientific">candidate division WOR-3 bacterium</name>
    <dbReference type="NCBI Taxonomy" id="2052148"/>
    <lineage>
        <taxon>Bacteria</taxon>
        <taxon>Bacteria division WOR-3</taxon>
    </lineage>
</organism>
<dbReference type="AlphaFoldDB" id="A0A7V3ZXM4"/>
<protein>
    <submittedName>
        <fullName evidence="1">Uncharacterized protein</fullName>
    </submittedName>
</protein>
<gene>
    <name evidence="1" type="ORF">ENU66_03275</name>
</gene>
<proteinExistence type="predicted"/>
<dbReference type="EMBL" id="DTDJ01000025">
    <property type="protein sequence ID" value="HGL17341.1"/>
    <property type="molecule type" value="Genomic_DNA"/>
</dbReference>
<comment type="caution">
    <text evidence="1">The sequence shown here is derived from an EMBL/GenBank/DDBJ whole genome shotgun (WGS) entry which is preliminary data.</text>
</comment>
<sequence length="91" mass="11208">MKTQLPKEYSATDWMDTEESQKLLNYQTRTIDDYVKDIQKALGIKLLFIKLFRPTVRYFLLKKSPYYRKRIIPQRVIWWNYWRSLSGKTVR</sequence>
<reference evidence="1" key="1">
    <citation type="journal article" date="2020" name="mSystems">
        <title>Genome- and Community-Level Interaction Insights into Carbon Utilization and Element Cycling Functions of Hydrothermarchaeota in Hydrothermal Sediment.</title>
        <authorList>
            <person name="Zhou Z."/>
            <person name="Liu Y."/>
            <person name="Xu W."/>
            <person name="Pan J."/>
            <person name="Luo Z.H."/>
            <person name="Li M."/>
        </authorList>
    </citation>
    <scope>NUCLEOTIDE SEQUENCE [LARGE SCALE GENOMIC DNA]</scope>
    <source>
        <strain evidence="1">SpSt-69</strain>
    </source>
</reference>
<accession>A0A7V3ZXM4</accession>